<sequence length="103" mass="11221">MPQAQPQTEPGVIRLGHIVIESHRAVVTWPGSGDGVAIDFPDLRSRFGIVAGLDRDPRLRVEPCHASLVDLEGRMLILEAVAALWIRHSIASVPAALRRGVCR</sequence>
<protein>
    <submittedName>
        <fullName evidence="1">Uncharacterized protein</fullName>
    </submittedName>
</protein>
<name>A0ABV7Q5K9_9ACTN</name>
<evidence type="ECO:0000313" key="2">
    <source>
        <dbReference type="Proteomes" id="UP001595712"/>
    </source>
</evidence>
<accession>A0ABV7Q5K9</accession>
<proteinExistence type="predicted"/>
<organism evidence="1 2">
    <name type="scientific">Glycomyces rhizosphaerae</name>
    <dbReference type="NCBI Taxonomy" id="2054422"/>
    <lineage>
        <taxon>Bacteria</taxon>
        <taxon>Bacillati</taxon>
        <taxon>Actinomycetota</taxon>
        <taxon>Actinomycetes</taxon>
        <taxon>Glycomycetales</taxon>
        <taxon>Glycomycetaceae</taxon>
        <taxon>Glycomyces</taxon>
    </lineage>
</organism>
<keyword evidence="2" id="KW-1185">Reference proteome</keyword>
<dbReference type="Proteomes" id="UP001595712">
    <property type="component" value="Unassembled WGS sequence"/>
</dbReference>
<gene>
    <name evidence="1" type="ORF">ACFO8M_18255</name>
</gene>
<dbReference type="EMBL" id="JBHRWO010000018">
    <property type="protein sequence ID" value="MFC3494432.1"/>
    <property type="molecule type" value="Genomic_DNA"/>
</dbReference>
<reference evidence="2" key="1">
    <citation type="journal article" date="2019" name="Int. J. Syst. Evol. Microbiol.">
        <title>The Global Catalogue of Microorganisms (GCM) 10K type strain sequencing project: providing services to taxonomists for standard genome sequencing and annotation.</title>
        <authorList>
            <consortium name="The Broad Institute Genomics Platform"/>
            <consortium name="The Broad Institute Genome Sequencing Center for Infectious Disease"/>
            <person name="Wu L."/>
            <person name="Ma J."/>
        </authorList>
    </citation>
    <scope>NUCLEOTIDE SEQUENCE [LARGE SCALE GENOMIC DNA]</scope>
    <source>
        <strain evidence="2">CGMCC 4.7396</strain>
    </source>
</reference>
<comment type="caution">
    <text evidence="1">The sequence shown here is derived from an EMBL/GenBank/DDBJ whole genome shotgun (WGS) entry which is preliminary data.</text>
</comment>
<dbReference type="RefSeq" id="WP_387978179.1">
    <property type="nucleotide sequence ID" value="NZ_JBHRWO010000018.1"/>
</dbReference>
<evidence type="ECO:0000313" key="1">
    <source>
        <dbReference type="EMBL" id="MFC3494432.1"/>
    </source>
</evidence>